<accession>A0A9P6BX61</accession>
<protein>
    <submittedName>
        <fullName evidence="2">Uncharacterized protein</fullName>
    </submittedName>
</protein>
<evidence type="ECO:0000313" key="3">
    <source>
        <dbReference type="Proteomes" id="UP000807342"/>
    </source>
</evidence>
<feature type="non-terminal residue" evidence="2">
    <location>
        <position position="1"/>
    </location>
</feature>
<evidence type="ECO:0000313" key="2">
    <source>
        <dbReference type="EMBL" id="KAF9441115.1"/>
    </source>
</evidence>
<organism evidence="2 3">
    <name type="scientific">Macrolepiota fuliginosa MF-IS2</name>
    <dbReference type="NCBI Taxonomy" id="1400762"/>
    <lineage>
        <taxon>Eukaryota</taxon>
        <taxon>Fungi</taxon>
        <taxon>Dikarya</taxon>
        <taxon>Basidiomycota</taxon>
        <taxon>Agaricomycotina</taxon>
        <taxon>Agaricomycetes</taxon>
        <taxon>Agaricomycetidae</taxon>
        <taxon>Agaricales</taxon>
        <taxon>Agaricineae</taxon>
        <taxon>Agaricaceae</taxon>
        <taxon>Macrolepiota</taxon>
    </lineage>
</organism>
<name>A0A9P6BX61_9AGAR</name>
<feature type="non-terminal residue" evidence="2">
    <location>
        <position position="144"/>
    </location>
</feature>
<proteinExistence type="predicted"/>
<evidence type="ECO:0000256" key="1">
    <source>
        <dbReference type="SAM" id="Phobius"/>
    </source>
</evidence>
<reference evidence="2" key="1">
    <citation type="submission" date="2020-11" db="EMBL/GenBank/DDBJ databases">
        <authorList>
            <consortium name="DOE Joint Genome Institute"/>
            <person name="Ahrendt S."/>
            <person name="Riley R."/>
            <person name="Andreopoulos W."/>
            <person name="Labutti K."/>
            <person name="Pangilinan J."/>
            <person name="Ruiz-Duenas F.J."/>
            <person name="Barrasa J.M."/>
            <person name="Sanchez-Garcia M."/>
            <person name="Camarero S."/>
            <person name="Miyauchi S."/>
            <person name="Serrano A."/>
            <person name="Linde D."/>
            <person name="Babiker R."/>
            <person name="Drula E."/>
            <person name="Ayuso-Fernandez I."/>
            <person name="Pacheco R."/>
            <person name="Padilla G."/>
            <person name="Ferreira P."/>
            <person name="Barriuso J."/>
            <person name="Kellner H."/>
            <person name="Castanera R."/>
            <person name="Alfaro M."/>
            <person name="Ramirez L."/>
            <person name="Pisabarro A.G."/>
            <person name="Kuo A."/>
            <person name="Tritt A."/>
            <person name="Lipzen A."/>
            <person name="He G."/>
            <person name="Yan M."/>
            <person name="Ng V."/>
            <person name="Cullen D."/>
            <person name="Martin F."/>
            <person name="Rosso M.-N."/>
            <person name="Henrissat B."/>
            <person name="Hibbett D."/>
            <person name="Martinez A.T."/>
            <person name="Grigoriev I.V."/>
        </authorList>
    </citation>
    <scope>NUCLEOTIDE SEQUENCE</scope>
    <source>
        <strain evidence="2">MF-IS2</strain>
    </source>
</reference>
<keyword evidence="3" id="KW-1185">Reference proteome</keyword>
<dbReference type="Proteomes" id="UP000807342">
    <property type="component" value="Unassembled WGS sequence"/>
</dbReference>
<dbReference type="AlphaFoldDB" id="A0A9P6BX61"/>
<gene>
    <name evidence="2" type="ORF">P691DRAFT_630412</name>
</gene>
<keyword evidence="1" id="KW-1133">Transmembrane helix</keyword>
<feature type="transmembrane region" description="Helical" evidence="1">
    <location>
        <begin position="119"/>
        <end position="139"/>
    </location>
</feature>
<keyword evidence="1" id="KW-0812">Transmembrane</keyword>
<dbReference type="EMBL" id="MU152053">
    <property type="protein sequence ID" value="KAF9441115.1"/>
    <property type="molecule type" value="Genomic_DNA"/>
</dbReference>
<comment type="caution">
    <text evidence="2">The sequence shown here is derived from an EMBL/GenBank/DDBJ whole genome shotgun (WGS) entry which is preliminary data.</text>
</comment>
<sequence length="144" mass="16442">SQSFRFLKQPFSPSHLDVLVEPTIYSLDENSPCNNITLTHEQWLAAKYTAGVSHMKTCMGDNSLIQHLSLAVKCLECEWDQLATMKRVEWERQQQASSEDNQVDPGQYMQSPFSTMEPWAILCYIIGLSLYLLSGVSQVHCSFY</sequence>
<keyword evidence="1" id="KW-0472">Membrane</keyword>